<dbReference type="FunFam" id="3.40.50.720:FF:000084">
    <property type="entry name" value="Short-chain dehydrogenase reductase"/>
    <property type="match status" value="1"/>
</dbReference>
<dbReference type="Proteomes" id="UP000298154">
    <property type="component" value="Unassembled WGS sequence"/>
</dbReference>
<dbReference type="PRINTS" id="PR00081">
    <property type="entry name" value="GDHRDH"/>
</dbReference>
<dbReference type="EMBL" id="SOHK01000015">
    <property type="protein sequence ID" value="TFD65149.1"/>
    <property type="molecule type" value="Genomic_DNA"/>
</dbReference>
<dbReference type="PROSITE" id="PS00061">
    <property type="entry name" value="ADH_SHORT"/>
    <property type="match status" value="1"/>
</dbReference>
<dbReference type="Pfam" id="PF13561">
    <property type="entry name" value="adh_short_C2"/>
    <property type="match status" value="1"/>
</dbReference>
<comment type="caution">
    <text evidence="3">The sequence shown here is derived from an EMBL/GenBank/DDBJ whole genome shotgun (WGS) entry which is preliminary data.</text>
</comment>
<name>A0A4R9ALD0_9MICO</name>
<evidence type="ECO:0000313" key="4">
    <source>
        <dbReference type="Proteomes" id="UP000298154"/>
    </source>
</evidence>
<dbReference type="OrthoDB" id="4350228at2"/>
<dbReference type="PANTHER" id="PTHR42879:SF2">
    <property type="entry name" value="3-OXOACYL-[ACYL-CARRIER-PROTEIN] REDUCTASE FABG"/>
    <property type="match status" value="1"/>
</dbReference>
<dbReference type="InterPro" id="IPR002347">
    <property type="entry name" value="SDR_fam"/>
</dbReference>
<evidence type="ECO:0000256" key="2">
    <source>
        <dbReference type="ARBA" id="ARBA00023002"/>
    </source>
</evidence>
<proteinExistence type="inferred from homology"/>
<gene>
    <name evidence="3" type="ORF">E3T47_09810</name>
</gene>
<dbReference type="Gene3D" id="3.40.50.720">
    <property type="entry name" value="NAD(P)-binding Rossmann-like Domain"/>
    <property type="match status" value="1"/>
</dbReference>
<protein>
    <submittedName>
        <fullName evidence="3">SDR family oxidoreductase</fullName>
    </submittedName>
</protein>
<accession>A0A4R9ALD0</accession>
<dbReference type="InterPro" id="IPR050259">
    <property type="entry name" value="SDR"/>
</dbReference>
<organism evidence="3 4">
    <name type="scientific">Cryobacterium ruanii</name>
    <dbReference type="NCBI Taxonomy" id="1259197"/>
    <lineage>
        <taxon>Bacteria</taxon>
        <taxon>Bacillati</taxon>
        <taxon>Actinomycetota</taxon>
        <taxon>Actinomycetes</taxon>
        <taxon>Micrococcales</taxon>
        <taxon>Microbacteriaceae</taxon>
        <taxon>Cryobacterium</taxon>
    </lineage>
</organism>
<evidence type="ECO:0000313" key="3">
    <source>
        <dbReference type="EMBL" id="TFD65149.1"/>
    </source>
</evidence>
<evidence type="ECO:0000256" key="1">
    <source>
        <dbReference type="ARBA" id="ARBA00006484"/>
    </source>
</evidence>
<dbReference type="GO" id="GO:0032787">
    <property type="term" value="P:monocarboxylic acid metabolic process"/>
    <property type="evidence" value="ECO:0007669"/>
    <property type="project" value="UniProtKB-ARBA"/>
</dbReference>
<dbReference type="PRINTS" id="PR00080">
    <property type="entry name" value="SDRFAMILY"/>
</dbReference>
<sequence>MTELKLTGRVALITGAAQGMGSAHARRLASEGAFVAINDREPSEALSALAAEIGGIAVPGDASDPDEIADVVRRASDAAGPVDILVANHAYMTMAPFLEADLGDWWKIVDTNLGGTLHLIQAVLPGMRSKGEGRIVVVSSEWGVTGWPEASAYSASKAGAIALVKTLGRELAPERIIVNAIAPGVTDTPQLAVDAQAEGISLEQMHAVYSKSIPLGRIGRVDEIAAAVALLCDFRISAMVGQVVQINGGSTRGRA</sequence>
<dbReference type="AlphaFoldDB" id="A0A4R9ALD0"/>
<keyword evidence="2" id="KW-0560">Oxidoreductase</keyword>
<dbReference type="InterPro" id="IPR020904">
    <property type="entry name" value="Sc_DH/Rdtase_CS"/>
</dbReference>
<keyword evidence="4" id="KW-1185">Reference proteome</keyword>
<dbReference type="InterPro" id="IPR036291">
    <property type="entry name" value="NAD(P)-bd_dom_sf"/>
</dbReference>
<dbReference type="PANTHER" id="PTHR42879">
    <property type="entry name" value="3-OXOACYL-(ACYL-CARRIER-PROTEIN) REDUCTASE"/>
    <property type="match status" value="1"/>
</dbReference>
<dbReference type="CDD" id="cd05233">
    <property type="entry name" value="SDR_c"/>
    <property type="match status" value="1"/>
</dbReference>
<dbReference type="RefSeq" id="WP_134555904.1">
    <property type="nucleotide sequence ID" value="NZ_SOHK01000015.1"/>
</dbReference>
<reference evidence="3 4" key="1">
    <citation type="submission" date="2019-03" db="EMBL/GenBank/DDBJ databases">
        <title>Genomics of glacier-inhabiting Cryobacterium strains.</title>
        <authorList>
            <person name="Liu Q."/>
            <person name="Xin Y.-H."/>
        </authorList>
    </citation>
    <scope>NUCLEOTIDE SEQUENCE [LARGE SCALE GENOMIC DNA]</scope>
    <source>
        <strain evidence="3 4">Sr36</strain>
    </source>
</reference>
<dbReference type="SUPFAM" id="SSF51735">
    <property type="entry name" value="NAD(P)-binding Rossmann-fold domains"/>
    <property type="match status" value="1"/>
</dbReference>
<dbReference type="GO" id="GO:0016491">
    <property type="term" value="F:oxidoreductase activity"/>
    <property type="evidence" value="ECO:0007669"/>
    <property type="project" value="UniProtKB-KW"/>
</dbReference>
<comment type="similarity">
    <text evidence="1">Belongs to the short-chain dehydrogenases/reductases (SDR) family.</text>
</comment>